<sequence length="392" mass="44334">MVKSCFIYWEEGMATSDQTLVCVKQVKQEVADEWDESMPLPGDVIEGFSEREADDDSFLPVKASSEFSSQLGKINPRGELIWIQVRRGDSLMKLQVRIVQQKGSILQRKYTIQAATDHRHVADLGDLTLERCNELQEMSMRVNKRRREFRRSGIKYNWKMKIGTYLPDQCCSVISSILFMPLISEYCIDTTTARCMAWFSAAVSSGVPLVFVNIQTEQIPSTEETHFLKREIATSKQKINNANQIMHGIRLWFLPGLAEISVVLIPQPGEARFGMEIKRTEEGFVYIYSVMRGSPADRAGVREMYEESSANRFLLVISRLQCKSIMPTSACSAGLVHCCDQSEMKDILTSAIDQYETIQVHVMAWPNQTRPSPIPDVGCLAALLHPKSDSSL</sequence>
<dbReference type="EMBL" id="QZWG01000020">
    <property type="protein sequence ID" value="RZB41977.1"/>
    <property type="molecule type" value="Genomic_DNA"/>
</dbReference>
<dbReference type="PANTHER" id="PTHR33984:SF10">
    <property type="entry name" value="S1 MOTIF DOMAIN-CONTAINING PROTEIN"/>
    <property type="match status" value="1"/>
</dbReference>
<keyword evidence="2" id="KW-1185">Reference proteome</keyword>
<protein>
    <submittedName>
        <fullName evidence="1">Uncharacterized protein</fullName>
    </submittedName>
</protein>
<evidence type="ECO:0000313" key="1">
    <source>
        <dbReference type="EMBL" id="RZB41977.1"/>
    </source>
</evidence>
<organism evidence="1 2">
    <name type="scientific">Glycine soja</name>
    <name type="common">Wild soybean</name>
    <dbReference type="NCBI Taxonomy" id="3848"/>
    <lineage>
        <taxon>Eukaryota</taxon>
        <taxon>Viridiplantae</taxon>
        <taxon>Streptophyta</taxon>
        <taxon>Embryophyta</taxon>
        <taxon>Tracheophyta</taxon>
        <taxon>Spermatophyta</taxon>
        <taxon>Magnoliopsida</taxon>
        <taxon>eudicotyledons</taxon>
        <taxon>Gunneridae</taxon>
        <taxon>Pentapetalae</taxon>
        <taxon>rosids</taxon>
        <taxon>fabids</taxon>
        <taxon>Fabales</taxon>
        <taxon>Fabaceae</taxon>
        <taxon>Papilionoideae</taxon>
        <taxon>50 kb inversion clade</taxon>
        <taxon>NPAAA clade</taxon>
        <taxon>indigoferoid/millettioid clade</taxon>
        <taxon>Phaseoleae</taxon>
        <taxon>Glycine</taxon>
        <taxon>Glycine subgen. Soja</taxon>
    </lineage>
</organism>
<dbReference type="InterPro" id="IPR036034">
    <property type="entry name" value="PDZ_sf"/>
</dbReference>
<reference evidence="1 2" key="1">
    <citation type="submission" date="2018-09" db="EMBL/GenBank/DDBJ databases">
        <title>A high-quality reference genome of wild soybean provides a powerful tool to mine soybean genomes.</title>
        <authorList>
            <person name="Xie M."/>
            <person name="Chung C.Y.L."/>
            <person name="Li M.-W."/>
            <person name="Wong F.-L."/>
            <person name="Chan T.-F."/>
            <person name="Lam H.-M."/>
        </authorList>
    </citation>
    <scope>NUCLEOTIDE SEQUENCE [LARGE SCALE GENOMIC DNA]</scope>
    <source>
        <strain evidence="2">cv. W05</strain>
        <tissue evidence="1">Hypocotyl of etiolated seedlings</tissue>
    </source>
</reference>
<comment type="caution">
    <text evidence="1">The sequence shown here is derived from an EMBL/GenBank/DDBJ whole genome shotgun (WGS) entry which is preliminary data.</text>
</comment>
<dbReference type="SUPFAM" id="SSF50156">
    <property type="entry name" value="PDZ domain-like"/>
    <property type="match status" value="1"/>
</dbReference>
<evidence type="ECO:0000313" key="2">
    <source>
        <dbReference type="Proteomes" id="UP000289340"/>
    </source>
</evidence>
<name>A0A445EZK3_GLYSO</name>
<gene>
    <name evidence="1" type="ORF">D0Y65_052820</name>
</gene>
<dbReference type="AlphaFoldDB" id="A0A445EZK3"/>
<dbReference type="PANTHER" id="PTHR33984">
    <property type="entry name" value="OS02G0717600 PROTEIN"/>
    <property type="match status" value="1"/>
</dbReference>
<accession>A0A445EZK3</accession>
<dbReference type="Gramene" id="XM_028364039.1">
    <property type="protein sequence ID" value="XP_028219840.1"/>
    <property type="gene ID" value="LOC114401520"/>
</dbReference>
<dbReference type="Proteomes" id="UP000289340">
    <property type="component" value="Chromosome 20"/>
</dbReference>
<proteinExistence type="predicted"/>